<evidence type="ECO:0000256" key="4">
    <source>
        <dbReference type="ARBA" id="ARBA00022737"/>
    </source>
</evidence>
<dbReference type="Pfam" id="PF00066">
    <property type="entry name" value="Notch"/>
    <property type="match status" value="1"/>
</dbReference>
<feature type="transmembrane region" description="Helical" evidence="11">
    <location>
        <begin position="21"/>
        <end position="41"/>
    </location>
</feature>
<evidence type="ECO:0000256" key="9">
    <source>
        <dbReference type="ARBA" id="ARBA00046288"/>
    </source>
</evidence>
<dbReference type="CDD" id="cd21599">
    <property type="entry name" value="RRM1_GNPTAB"/>
    <property type="match status" value="1"/>
</dbReference>
<dbReference type="InterPro" id="IPR031356">
    <property type="entry name" value="Stealth_CR4"/>
</dbReference>
<dbReference type="InterPro" id="IPR021520">
    <property type="entry name" value="Stealth_CR2"/>
</dbReference>
<dbReference type="InterPro" id="IPR041536">
    <property type="entry name" value="GNPTAB_reg"/>
</dbReference>
<feature type="region of interest" description="Disordered" evidence="10">
    <location>
        <begin position="1144"/>
        <end position="1171"/>
    </location>
</feature>
<dbReference type="Gene3D" id="3.30.300.320">
    <property type="match status" value="1"/>
</dbReference>
<dbReference type="Pfam" id="PF17101">
    <property type="entry name" value="Stealth_CR1"/>
    <property type="match status" value="1"/>
</dbReference>
<dbReference type="SMART" id="SM00004">
    <property type="entry name" value="NL"/>
    <property type="match status" value="2"/>
</dbReference>
<feature type="compositionally biased region" description="Low complexity" evidence="10">
    <location>
        <begin position="1148"/>
        <end position="1162"/>
    </location>
</feature>
<keyword evidence="7" id="KW-1015">Disulfide bond</keyword>
<dbReference type="PROSITE" id="PS00018">
    <property type="entry name" value="EF_HAND_1"/>
    <property type="match status" value="1"/>
</dbReference>
<dbReference type="InterPro" id="IPR018247">
    <property type="entry name" value="EF_Hand_1_Ca_BS"/>
</dbReference>
<accession>A0A210QPT3</accession>
<feature type="transmembrane region" description="Helical" evidence="11">
    <location>
        <begin position="1112"/>
        <end position="1131"/>
    </location>
</feature>
<protein>
    <submittedName>
        <fullName evidence="13">N-acetylglucosamine-1-phosphotransferase subunits alpha/beta</fullName>
    </submittedName>
</protein>
<dbReference type="Proteomes" id="UP000242188">
    <property type="component" value="Unassembled WGS sequence"/>
</dbReference>
<dbReference type="EMBL" id="NEDP02002474">
    <property type="protein sequence ID" value="OWF50745.1"/>
    <property type="molecule type" value="Genomic_DNA"/>
</dbReference>
<feature type="domain" description="LNR" evidence="12">
    <location>
        <begin position="420"/>
        <end position="455"/>
    </location>
</feature>
<dbReference type="CDD" id="cd21600">
    <property type="entry name" value="RRM2_GNPTAB"/>
    <property type="match status" value="1"/>
</dbReference>
<evidence type="ECO:0000256" key="8">
    <source>
        <dbReference type="ARBA" id="ARBA00023180"/>
    </source>
</evidence>
<dbReference type="PANTHER" id="PTHR24045:SF0">
    <property type="entry name" value="N-ACETYLGLUCOSAMINE-1-PHOSPHOTRANSFERASE SUBUNITS ALPHA_BETA"/>
    <property type="match status" value="1"/>
</dbReference>
<evidence type="ECO:0000313" key="13">
    <source>
        <dbReference type="EMBL" id="OWF50745.1"/>
    </source>
</evidence>
<dbReference type="OrthoDB" id="263283at2759"/>
<reference evidence="13 14" key="1">
    <citation type="journal article" date="2017" name="Nat. Ecol. Evol.">
        <title>Scallop genome provides insights into evolution of bilaterian karyotype and development.</title>
        <authorList>
            <person name="Wang S."/>
            <person name="Zhang J."/>
            <person name="Jiao W."/>
            <person name="Li J."/>
            <person name="Xun X."/>
            <person name="Sun Y."/>
            <person name="Guo X."/>
            <person name="Huan P."/>
            <person name="Dong B."/>
            <person name="Zhang L."/>
            <person name="Hu X."/>
            <person name="Sun X."/>
            <person name="Wang J."/>
            <person name="Zhao C."/>
            <person name="Wang Y."/>
            <person name="Wang D."/>
            <person name="Huang X."/>
            <person name="Wang R."/>
            <person name="Lv J."/>
            <person name="Li Y."/>
            <person name="Zhang Z."/>
            <person name="Liu B."/>
            <person name="Lu W."/>
            <person name="Hui Y."/>
            <person name="Liang J."/>
            <person name="Zhou Z."/>
            <person name="Hou R."/>
            <person name="Li X."/>
            <person name="Liu Y."/>
            <person name="Li H."/>
            <person name="Ning X."/>
            <person name="Lin Y."/>
            <person name="Zhao L."/>
            <person name="Xing Q."/>
            <person name="Dou J."/>
            <person name="Li Y."/>
            <person name="Mao J."/>
            <person name="Guo H."/>
            <person name="Dou H."/>
            <person name="Li T."/>
            <person name="Mu C."/>
            <person name="Jiang W."/>
            <person name="Fu Q."/>
            <person name="Fu X."/>
            <person name="Miao Y."/>
            <person name="Liu J."/>
            <person name="Yu Q."/>
            <person name="Li R."/>
            <person name="Liao H."/>
            <person name="Li X."/>
            <person name="Kong Y."/>
            <person name="Jiang Z."/>
            <person name="Chourrout D."/>
            <person name="Li R."/>
            <person name="Bao Z."/>
        </authorList>
    </citation>
    <scope>NUCLEOTIDE SEQUENCE [LARGE SCALE GENOMIC DNA]</scope>
    <source>
        <strain evidence="13 14">PY_sf001</strain>
    </source>
</reference>
<keyword evidence="2 13" id="KW-0808">Transferase</keyword>
<keyword evidence="14" id="KW-1185">Reference proteome</keyword>
<dbReference type="GO" id="GO:0016256">
    <property type="term" value="P:N-glycan processing to lysosome"/>
    <property type="evidence" value="ECO:0007669"/>
    <property type="project" value="TreeGrafter"/>
</dbReference>
<dbReference type="InterPro" id="IPR035993">
    <property type="entry name" value="Notch-like_dom_sf"/>
</dbReference>
<evidence type="ECO:0000256" key="1">
    <source>
        <dbReference type="ARBA" id="ARBA00007583"/>
    </source>
</evidence>
<dbReference type="Pfam" id="PF11380">
    <property type="entry name" value="Stealth_CR2"/>
    <property type="match status" value="1"/>
</dbReference>
<keyword evidence="4" id="KW-0677">Repeat</keyword>
<sequence length="1171" mass="134417">MPSNFQKALQKQAYDIVSHRYGLLIVIGAIALVTISAFHFGETVLEWSEEKYAAVFNSYSDNLAGKSFRERLCLPVPIDVVYTWVNGSDPKLINQLRKVKLDMEEELNITREEKCTFTNCLKTNMVILEPPLPKEMTLEELSRICSTFKHAQKLFPVTSNTEDKLNFSVVAFPDTFNMSTLQSEDLVVNELNVTIRSGYITTDWTVPNSILMSDVIIMAGIPSKYSLEELKDKLPNNVKNGVDKMELHSEEGLVVMYVPQHDDFNRILAANNFSFDGKEPTLNAANLFWDLRDFRRNEDVSASRFEDNEELRYSLRSIDRFAPWVRHIYIITNGQIPYWLNMEHPRVTVVTHEDLFPNKTHLPTFSSPAIEAHVHRIPGLSKRFIYLNDDVMFGKEVWPDDFYTFSGGQKVYLTWPVPNCQDGCPTTWIKDGYCDKACNNSECEWDGGDCTGDHVNQAAHWQGGVWQGDAGADYCYQGCPNSWLADRYCDTTCNKLECGFDTGDCGIDNYNQLYRVDLLPTLTNYTIPKGETVIYFNLTTLVGLKGLIDHASYNQSSVIRTAAVGNKFRVMTLVLHPNHNQTLVTFTLQGHKGNTNDTVKLTFNVTVETHPVNKKAEVSVNETLEITKANKTEGNITQTKKEVKEIKLEDIPKDLWNPKAMAPVKQLSDLPPHVNLSAVELPEPLAVELNNSRQQLMDGEITQKGFIIQQQFIWQKFQILHGQNPEEKNDIQKNPVVLGSNSKMGQRRLLGLARSSVVMEMDQNGYLIELDDGNIEKEHLRNIIINDRPFASESNLPWEKDGVFNKIHEEKEKLERSQQFTISPRRGRRLLDTFGDSLRHVNKLFNKAFGYSARKVPGHMPHMMDKDIMNELQDMFPEEWAVTSSHKIRSSDDMQFAFSYYYYLMGVTTNVTIAQVFDEMDTDKSRVLSDREIRTLATRLFDLPLNLPMLVKIEDMMRNCSTHLPEEVIREYPPVPKETYYEEGMPQVTRNLFTHCEPMIELVHKNFKPVNKYSFTIMDDAEIAFKMIKSNISTVVGQLDDIRKHPKKFICLNDNIEHNKEDAQTVKAILQDFYEAVFPIPSQFELPREYRNRFLHADDLREWRKYRDWLKFWTHLALAVLVIFTVASFFADKIEAAQKRLFRRRPKSTSSSAENETSETSSGSGGGVETV</sequence>
<evidence type="ECO:0000256" key="7">
    <source>
        <dbReference type="ARBA" id="ARBA00023157"/>
    </source>
</evidence>
<comment type="caution">
    <text evidence="13">The sequence shown here is derived from an EMBL/GenBank/DDBJ whole genome shotgun (WGS) entry which is preliminary data.</text>
</comment>
<dbReference type="Pfam" id="PF17103">
    <property type="entry name" value="Stealth_CR4"/>
    <property type="match status" value="1"/>
</dbReference>
<comment type="similarity">
    <text evidence="1">Belongs to the stealth family.</text>
</comment>
<evidence type="ECO:0000256" key="10">
    <source>
        <dbReference type="SAM" id="MobiDB-lite"/>
    </source>
</evidence>
<dbReference type="PROSITE" id="PS50258">
    <property type="entry name" value="LNR"/>
    <property type="match status" value="1"/>
</dbReference>
<keyword evidence="5 11" id="KW-1133">Transmembrane helix</keyword>
<evidence type="ECO:0000256" key="11">
    <source>
        <dbReference type="SAM" id="Phobius"/>
    </source>
</evidence>
<evidence type="ECO:0000256" key="5">
    <source>
        <dbReference type="ARBA" id="ARBA00022989"/>
    </source>
</evidence>
<evidence type="ECO:0000256" key="6">
    <source>
        <dbReference type="ARBA" id="ARBA00023136"/>
    </source>
</evidence>
<dbReference type="GO" id="GO:0005794">
    <property type="term" value="C:Golgi apparatus"/>
    <property type="evidence" value="ECO:0007669"/>
    <property type="project" value="TreeGrafter"/>
</dbReference>
<evidence type="ECO:0000259" key="12">
    <source>
        <dbReference type="PROSITE" id="PS50258"/>
    </source>
</evidence>
<name>A0A210QPT3_MIZYE</name>
<gene>
    <name evidence="13" type="ORF">KP79_PYT18161</name>
</gene>
<keyword evidence="8" id="KW-0325">Glycoprotein</keyword>
<dbReference type="Pfam" id="PF18440">
    <property type="entry name" value="GlcNAc-1_reg"/>
    <property type="match status" value="1"/>
</dbReference>
<organism evidence="13 14">
    <name type="scientific">Mizuhopecten yessoensis</name>
    <name type="common">Japanese scallop</name>
    <name type="synonym">Patinopecten yessoensis</name>
    <dbReference type="NCBI Taxonomy" id="6573"/>
    <lineage>
        <taxon>Eukaryota</taxon>
        <taxon>Metazoa</taxon>
        <taxon>Spiralia</taxon>
        <taxon>Lophotrochozoa</taxon>
        <taxon>Mollusca</taxon>
        <taxon>Bivalvia</taxon>
        <taxon>Autobranchia</taxon>
        <taxon>Pteriomorphia</taxon>
        <taxon>Pectinida</taxon>
        <taxon>Pectinoidea</taxon>
        <taxon>Pectinidae</taxon>
        <taxon>Mizuhopecten</taxon>
    </lineage>
</organism>
<comment type="subcellular location">
    <subcellularLocation>
        <location evidence="9">Endomembrane system</location>
        <topology evidence="9">Single-pass type I membrane protein</topology>
    </subcellularLocation>
</comment>
<evidence type="ECO:0000256" key="3">
    <source>
        <dbReference type="ARBA" id="ARBA00022692"/>
    </source>
</evidence>
<dbReference type="AlphaFoldDB" id="A0A210QPT3"/>
<dbReference type="PANTHER" id="PTHR24045">
    <property type="match status" value="1"/>
</dbReference>
<dbReference type="SUPFAM" id="SSF90193">
    <property type="entry name" value="Notch domain"/>
    <property type="match status" value="1"/>
</dbReference>
<dbReference type="InterPro" id="IPR047141">
    <property type="entry name" value="Stealth"/>
</dbReference>
<evidence type="ECO:0000256" key="2">
    <source>
        <dbReference type="ARBA" id="ARBA00022679"/>
    </source>
</evidence>
<dbReference type="InterPro" id="IPR031358">
    <property type="entry name" value="Stealth_CR1"/>
</dbReference>
<dbReference type="Pfam" id="PF17102">
    <property type="entry name" value="Stealth_CR3"/>
    <property type="match status" value="1"/>
</dbReference>
<keyword evidence="3 11" id="KW-0812">Transmembrane</keyword>
<evidence type="ECO:0000313" key="14">
    <source>
        <dbReference type="Proteomes" id="UP000242188"/>
    </source>
</evidence>
<proteinExistence type="inferred from homology"/>
<dbReference type="GO" id="GO:0003976">
    <property type="term" value="F:UDP-N-acetylglucosamine-lysosomal-enzyme N-acetylglucosaminephosphotransferase activity"/>
    <property type="evidence" value="ECO:0007669"/>
    <property type="project" value="TreeGrafter"/>
</dbReference>
<dbReference type="InterPro" id="IPR000800">
    <property type="entry name" value="Notch_dom"/>
</dbReference>
<dbReference type="STRING" id="6573.A0A210QPT3"/>
<dbReference type="InterPro" id="IPR031357">
    <property type="entry name" value="Stealth_CR3"/>
</dbReference>
<keyword evidence="6 11" id="KW-0472">Membrane</keyword>
<dbReference type="GO" id="GO:0046835">
    <property type="term" value="P:carbohydrate phosphorylation"/>
    <property type="evidence" value="ECO:0007669"/>
    <property type="project" value="TreeGrafter"/>
</dbReference>